<reference evidence="1" key="1">
    <citation type="submission" date="2021-04" db="EMBL/GenBank/DDBJ databases">
        <authorList>
            <consortium name="Molecular Ecology Group"/>
        </authorList>
    </citation>
    <scope>NUCLEOTIDE SEQUENCE</scope>
</reference>
<name>A0A8S3YK07_9EUPU</name>
<dbReference type="AlphaFoldDB" id="A0A8S3YK07"/>
<organism evidence="1 2">
    <name type="scientific">Candidula unifasciata</name>
    <dbReference type="NCBI Taxonomy" id="100452"/>
    <lineage>
        <taxon>Eukaryota</taxon>
        <taxon>Metazoa</taxon>
        <taxon>Spiralia</taxon>
        <taxon>Lophotrochozoa</taxon>
        <taxon>Mollusca</taxon>
        <taxon>Gastropoda</taxon>
        <taxon>Heterobranchia</taxon>
        <taxon>Euthyneura</taxon>
        <taxon>Panpulmonata</taxon>
        <taxon>Eupulmonata</taxon>
        <taxon>Stylommatophora</taxon>
        <taxon>Helicina</taxon>
        <taxon>Helicoidea</taxon>
        <taxon>Geomitridae</taxon>
        <taxon>Candidula</taxon>
    </lineage>
</organism>
<evidence type="ECO:0000313" key="2">
    <source>
        <dbReference type="Proteomes" id="UP000678393"/>
    </source>
</evidence>
<evidence type="ECO:0000313" key="1">
    <source>
        <dbReference type="EMBL" id="CAG5115781.1"/>
    </source>
</evidence>
<proteinExistence type="predicted"/>
<comment type="caution">
    <text evidence="1">The sequence shown here is derived from an EMBL/GenBank/DDBJ whole genome shotgun (WGS) entry which is preliminary data.</text>
</comment>
<sequence>GHSSTDVAVLDCRNQTPLHQAIRPNVPARISDPLPFEETRSHFNLADYTTNKSTSLKAADYSRFSDSRSIEIMPLSAVAGSRLSRDETVKPRDRIELPKPAGVTTPRNNRVPGMSVVALKEDMLASAMSTFQMAKKAAEILNPDPLNRNPRKLASKRHIFITD</sequence>
<accession>A0A8S3YK07</accession>
<keyword evidence="2" id="KW-1185">Reference proteome</keyword>
<feature type="non-terminal residue" evidence="1">
    <location>
        <position position="1"/>
    </location>
</feature>
<gene>
    <name evidence="1" type="ORF">CUNI_LOCUS1339</name>
</gene>
<dbReference type="OrthoDB" id="6141157at2759"/>
<dbReference type="Proteomes" id="UP000678393">
    <property type="component" value="Unassembled WGS sequence"/>
</dbReference>
<protein>
    <submittedName>
        <fullName evidence="1">Uncharacterized protein</fullName>
    </submittedName>
</protein>
<dbReference type="EMBL" id="CAJHNH020000164">
    <property type="protein sequence ID" value="CAG5115781.1"/>
    <property type="molecule type" value="Genomic_DNA"/>
</dbReference>